<sequence length="157" mass="18534">MFKQFWAWIKGEKVDYNLDFGLIISKSEINEELEKKIMHLETTAEELCIKYQAIYKDPFEKKGKRNLQLWIARDIDGDESNQLTSSQCLEAEYRSLIAIDYEGEPKLDEDFYICTIELWYYYQGFSRNSGTGHLYISSVNQLEEEITETLELLLNES</sequence>
<comment type="caution">
    <text evidence="1">The sequence shown here is derived from an EMBL/GenBank/DDBJ whole genome shotgun (WGS) entry which is preliminary data.</text>
</comment>
<proteinExistence type="predicted"/>
<evidence type="ECO:0008006" key="3">
    <source>
        <dbReference type="Google" id="ProtNLM"/>
    </source>
</evidence>
<gene>
    <name evidence="1" type="ORF">BACCIP111899_04227</name>
</gene>
<keyword evidence="2" id="KW-1185">Reference proteome</keyword>
<evidence type="ECO:0000313" key="2">
    <source>
        <dbReference type="Proteomes" id="UP000789423"/>
    </source>
</evidence>
<organism evidence="1 2">
    <name type="scientific">Bacillus rhizoplanae</name>
    <dbReference type="NCBI Taxonomy" id="2880966"/>
    <lineage>
        <taxon>Bacteria</taxon>
        <taxon>Bacillati</taxon>
        <taxon>Bacillota</taxon>
        <taxon>Bacilli</taxon>
        <taxon>Bacillales</taxon>
        <taxon>Bacillaceae</taxon>
        <taxon>Bacillus</taxon>
    </lineage>
</organism>
<dbReference type="RefSeq" id="WP_230576921.1">
    <property type="nucleotide sequence ID" value="NZ_CAKJTI010000048.1"/>
</dbReference>
<dbReference type="Proteomes" id="UP000789423">
    <property type="component" value="Unassembled WGS sequence"/>
</dbReference>
<reference evidence="1 2" key="1">
    <citation type="submission" date="2021-10" db="EMBL/GenBank/DDBJ databases">
        <authorList>
            <person name="Criscuolo A."/>
        </authorList>
    </citation>
    <scope>NUCLEOTIDE SEQUENCE [LARGE SCALE GENOMIC DNA]</scope>
    <source>
        <strain evidence="2">CIP 111899</strain>
    </source>
</reference>
<dbReference type="EMBL" id="CAKJTI010000048">
    <property type="protein sequence ID" value="CAG9614993.1"/>
    <property type="molecule type" value="Genomic_DNA"/>
</dbReference>
<evidence type="ECO:0000313" key="1">
    <source>
        <dbReference type="EMBL" id="CAG9614993.1"/>
    </source>
</evidence>
<name>A0ABM8YGZ4_9BACI</name>
<accession>A0ABM8YGZ4</accession>
<protein>
    <recommendedName>
        <fullName evidence="3">DUF4240 domain-containing protein</fullName>
    </recommendedName>
</protein>